<protein>
    <submittedName>
        <fullName evidence="3">Feruloyl-CoA synthase</fullName>
    </submittedName>
</protein>
<dbReference type="PANTHER" id="PTHR43201">
    <property type="entry name" value="ACYL-COA SYNTHETASE"/>
    <property type="match status" value="1"/>
</dbReference>
<dbReference type="EMBL" id="JBHTMB010000141">
    <property type="protein sequence ID" value="MFD1235016.1"/>
    <property type="molecule type" value="Genomic_DNA"/>
</dbReference>
<feature type="domain" description="AMP-dependent synthetase/ligase" evidence="2">
    <location>
        <begin position="49"/>
        <end position="437"/>
    </location>
</feature>
<dbReference type="Pfam" id="PF00501">
    <property type="entry name" value="AMP-binding"/>
    <property type="match status" value="1"/>
</dbReference>
<dbReference type="RefSeq" id="WP_346091553.1">
    <property type="nucleotide sequence ID" value="NZ_BAABKS010000029.1"/>
</dbReference>
<dbReference type="PROSITE" id="PS00455">
    <property type="entry name" value="AMP_BINDING"/>
    <property type="match status" value="1"/>
</dbReference>
<dbReference type="PANTHER" id="PTHR43201:SF8">
    <property type="entry name" value="ACYL-COA SYNTHETASE FAMILY MEMBER 3"/>
    <property type="match status" value="1"/>
</dbReference>
<comment type="similarity">
    <text evidence="1">Belongs to the ATP-dependent AMP-binding enzyme family.</text>
</comment>
<evidence type="ECO:0000313" key="3">
    <source>
        <dbReference type="EMBL" id="MFD1235016.1"/>
    </source>
</evidence>
<accession>A0ABW3VJR1</accession>
<reference evidence="4" key="1">
    <citation type="journal article" date="2019" name="Int. J. Syst. Evol. Microbiol.">
        <title>The Global Catalogue of Microorganisms (GCM) 10K type strain sequencing project: providing services to taxonomists for standard genome sequencing and annotation.</title>
        <authorList>
            <consortium name="The Broad Institute Genomics Platform"/>
            <consortium name="The Broad Institute Genome Sequencing Center for Infectious Disease"/>
            <person name="Wu L."/>
            <person name="Ma J."/>
        </authorList>
    </citation>
    <scope>NUCLEOTIDE SEQUENCE [LARGE SCALE GENOMIC DNA]</scope>
    <source>
        <strain evidence="4">CCUG 49018</strain>
    </source>
</reference>
<evidence type="ECO:0000313" key="4">
    <source>
        <dbReference type="Proteomes" id="UP001597182"/>
    </source>
</evidence>
<comment type="caution">
    <text evidence="3">The sequence shown here is derived from an EMBL/GenBank/DDBJ whole genome shotgun (WGS) entry which is preliminary data.</text>
</comment>
<gene>
    <name evidence="3" type="ORF">ACFQ34_17130</name>
</gene>
<evidence type="ECO:0000259" key="2">
    <source>
        <dbReference type="Pfam" id="PF00501"/>
    </source>
</evidence>
<evidence type="ECO:0000256" key="1">
    <source>
        <dbReference type="ARBA" id="ARBA00006432"/>
    </source>
</evidence>
<sequence>MAGADNGGTTSATFARPRIVAEACPDGAVLLQSTDELHAHPDHVGQELHRWADAAPDQLLITEPTPEGRRAVTYGQARATAQGLAQALLDLGAGPDRPVLVLSGNSPEHLQVTLACYLAGVPVVPASVAYSLSSADHRQLRAMAALVRPSVVFVDDARAFAAAIDAVVDVAHAHGTSAPIVVTRCGSGTRAGRSIVTFDELATTRPGRAARQAYDAIAPDTVAKIIFTSGSTGSPKGVLTTHRMLTSNQQMMRQVWPFLRSEPPVLVDWLPWSHTFGGSHNLGLVLSNGGTLHIDAGRPAPVHFDRTVAALTEVPPTIYVNVPAGYTLLVPRLEADPGFARHFFSRLRLLFYAAAALPQALWDRLELLVDKHADHPIPLTASWGTTETAPAATSAHWFGSRCGCIGVPLPGVRLKLVPTDGKQEIRIAGPSITPGYHERPDATADAFDDEGFYRTGDAVVLVDAEDPGQGLMFDGRIAEDFKLATGTWVSVATVRGKLLSAARVLTDVVLAGHDRDEITALAWLNIDEARAVCGLPPDGDVELDHPALRRHLAAALAQAGAGTGSAGRVVRLLLCDEPPDLDAGEITDKGYINQRAVLEHRADLVELLYSPDGDARMIESAPVAVRGRGPASS</sequence>
<keyword evidence="4" id="KW-1185">Reference proteome</keyword>
<dbReference type="InterPro" id="IPR020845">
    <property type="entry name" value="AMP-binding_CS"/>
</dbReference>
<proteinExistence type="inferred from homology"/>
<dbReference type="SUPFAM" id="SSF56801">
    <property type="entry name" value="Acetyl-CoA synthetase-like"/>
    <property type="match status" value="1"/>
</dbReference>
<dbReference type="Proteomes" id="UP001597182">
    <property type="component" value="Unassembled WGS sequence"/>
</dbReference>
<dbReference type="InterPro" id="IPR000873">
    <property type="entry name" value="AMP-dep_synth/lig_dom"/>
</dbReference>
<dbReference type="InterPro" id="IPR042099">
    <property type="entry name" value="ANL_N_sf"/>
</dbReference>
<dbReference type="Gene3D" id="3.40.50.12780">
    <property type="entry name" value="N-terminal domain of ligase-like"/>
    <property type="match status" value="1"/>
</dbReference>
<organism evidence="3 4">
    <name type="scientific">Pseudonocardia benzenivorans</name>
    <dbReference type="NCBI Taxonomy" id="228005"/>
    <lineage>
        <taxon>Bacteria</taxon>
        <taxon>Bacillati</taxon>
        <taxon>Actinomycetota</taxon>
        <taxon>Actinomycetes</taxon>
        <taxon>Pseudonocardiales</taxon>
        <taxon>Pseudonocardiaceae</taxon>
        <taxon>Pseudonocardia</taxon>
    </lineage>
</organism>
<name>A0ABW3VJR1_9PSEU</name>